<dbReference type="EMBL" id="JAFFQI010000200">
    <property type="protein sequence ID" value="MCD0268493.1"/>
    <property type="molecule type" value="Genomic_DNA"/>
</dbReference>
<sequence length="253" mass="28404">MNQSEDTDEQLLTIGDVPRNAPCPCNSGKRYKHCHGDIRLLDALEEGQRRAELQEFQRTRQQGLGRPIVSTEIDGVRFVSIGQRTAYGKWRVFSDFLLFHLKNTLGLSWGQAEQAKLPHERHPLMEWCGALQDVMERHTTNHDDVNTMPGYGAVKGVLGLAYDLYLIEHHLTSARDTAAFARLLDRLRKKDQFFGARHEARAAGMMLRAGFDLEWEDESLGAPGGHGEFTATYPGTGRSFWVNRPGNPGGSIT</sequence>
<dbReference type="Pfam" id="PF02810">
    <property type="entry name" value="SEC-C"/>
    <property type="match status" value="1"/>
</dbReference>
<protein>
    <submittedName>
        <fullName evidence="1">SEC-C domain-containing protein</fullName>
    </submittedName>
</protein>
<accession>A0ABS8P2V8</accession>
<reference evidence="1" key="1">
    <citation type="submission" date="2021-02" db="EMBL/GenBank/DDBJ databases">
        <title>Copper resistance gene diversity in local Xanthomonas species at agrochemical polluted sites in Trinidad, Trinidad and Tobago.</title>
        <authorList>
            <person name="Ramnarine S.D.B.J."/>
            <person name="Ramsubhag A."/>
            <person name="Jayaraman J."/>
        </authorList>
    </citation>
    <scope>NUCLEOTIDE SEQUENCE</scope>
    <source>
        <strain evidence="1">CaNP6A</strain>
    </source>
</reference>
<evidence type="ECO:0000313" key="2">
    <source>
        <dbReference type="Proteomes" id="UP001430396"/>
    </source>
</evidence>
<evidence type="ECO:0000313" key="1">
    <source>
        <dbReference type="EMBL" id="MCD0268493.1"/>
    </source>
</evidence>
<dbReference type="SUPFAM" id="SSF103642">
    <property type="entry name" value="Sec-C motif"/>
    <property type="match status" value="1"/>
</dbReference>
<gene>
    <name evidence="1" type="ORF">JWH11_19045</name>
</gene>
<dbReference type="Gene3D" id="3.10.450.50">
    <property type="match status" value="1"/>
</dbReference>
<dbReference type="Proteomes" id="UP001430396">
    <property type="component" value="Unassembled WGS sequence"/>
</dbReference>
<dbReference type="RefSeq" id="WP_230437016.1">
    <property type="nucleotide sequence ID" value="NZ_JAFFQI010000200.1"/>
</dbReference>
<comment type="caution">
    <text evidence="1">The sequence shown here is derived from an EMBL/GenBank/DDBJ whole genome shotgun (WGS) entry which is preliminary data.</text>
</comment>
<proteinExistence type="predicted"/>
<name>A0ABS8P2V8_9XANT</name>
<organism evidence="1 2">
    <name type="scientific">Xanthomonas melonis</name>
    <dbReference type="NCBI Taxonomy" id="56456"/>
    <lineage>
        <taxon>Bacteria</taxon>
        <taxon>Pseudomonadati</taxon>
        <taxon>Pseudomonadota</taxon>
        <taxon>Gammaproteobacteria</taxon>
        <taxon>Lysobacterales</taxon>
        <taxon>Lysobacteraceae</taxon>
        <taxon>Xanthomonas</taxon>
    </lineage>
</organism>
<dbReference type="InterPro" id="IPR004027">
    <property type="entry name" value="SEC_C_motif"/>
</dbReference>
<keyword evidence="2" id="KW-1185">Reference proteome</keyword>